<dbReference type="SFLD" id="SFLDG01386">
    <property type="entry name" value="main_SPASM_domain-containing"/>
    <property type="match status" value="1"/>
</dbReference>
<dbReference type="GO" id="GO:0003824">
    <property type="term" value="F:catalytic activity"/>
    <property type="evidence" value="ECO:0007669"/>
    <property type="project" value="InterPro"/>
</dbReference>
<comment type="caution">
    <text evidence="8">The sequence shown here is derived from an EMBL/GenBank/DDBJ whole genome shotgun (WGS) entry which is preliminary data.</text>
</comment>
<keyword evidence="4" id="KW-0479">Metal-binding</keyword>
<evidence type="ECO:0000256" key="2">
    <source>
        <dbReference type="ARBA" id="ARBA00022485"/>
    </source>
</evidence>
<dbReference type="EMBL" id="PFCK01000072">
    <property type="protein sequence ID" value="PIR71460.1"/>
    <property type="molecule type" value="Genomic_DNA"/>
</dbReference>
<dbReference type="PROSITE" id="PS51918">
    <property type="entry name" value="RADICAL_SAM"/>
    <property type="match status" value="1"/>
</dbReference>
<dbReference type="SFLD" id="SFLDS00029">
    <property type="entry name" value="Radical_SAM"/>
    <property type="match status" value="1"/>
</dbReference>
<dbReference type="Proteomes" id="UP000228909">
    <property type="component" value="Unassembled WGS sequence"/>
</dbReference>
<dbReference type="GO" id="GO:0046872">
    <property type="term" value="F:metal ion binding"/>
    <property type="evidence" value="ECO:0007669"/>
    <property type="project" value="UniProtKB-KW"/>
</dbReference>
<dbReference type="InterPro" id="IPR017200">
    <property type="entry name" value="PqqE-like"/>
</dbReference>
<dbReference type="InterPro" id="IPR007197">
    <property type="entry name" value="rSAM"/>
</dbReference>
<evidence type="ECO:0000313" key="9">
    <source>
        <dbReference type="Proteomes" id="UP000228909"/>
    </source>
</evidence>
<evidence type="ECO:0000256" key="1">
    <source>
        <dbReference type="ARBA" id="ARBA00001966"/>
    </source>
</evidence>
<dbReference type="InterPro" id="IPR023885">
    <property type="entry name" value="4Fe4S-binding_SPASM_dom"/>
</dbReference>
<dbReference type="PANTHER" id="PTHR11228">
    <property type="entry name" value="RADICAL SAM DOMAIN PROTEIN"/>
    <property type="match status" value="1"/>
</dbReference>
<protein>
    <recommendedName>
        <fullName evidence="7">Radical SAM core domain-containing protein</fullName>
    </recommendedName>
</protein>
<sequence>MEKMPKLSNNMPCFLVTPETVYVDITPKCNLRCRHCYSADKNIKPKEKSYKQVCKILDDLAAAKVFKIHLVGREPLMRKDFEKIINYASQHKFVIGVATNGTLITPSIAKLLSERNIDGVQISIDSICPEKHNDFRRNPNAFSLTFHGIELLRKYNVKVCIATTLTNFNFNELKKIADFANELGAYYYRTRLLIGNDINQNFQITRKQYKYAVQILFNLKNHYKTMKVEQLHHSFLFENKIQYDPSRSLTKLPCNAGYSRCSLTYDFKITPCIALAKLYSAPIKKSFKEEWQNNAVLDRWRNIVKSIKGKCAICGYRYICGGGCRANVFGATHDILSSDPWCWFNPYKHGIK</sequence>
<dbReference type="PANTHER" id="PTHR11228:SF7">
    <property type="entry name" value="PQQA PEPTIDE CYCLASE"/>
    <property type="match status" value="1"/>
</dbReference>
<comment type="cofactor">
    <cofactor evidence="1">
        <name>[4Fe-4S] cluster</name>
        <dbReference type="ChEBI" id="CHEBI:49883"/>
    </cofactor>
</comment>
<evidence type="ECO:0000256" key="5">
    <source>
        <dbReference type="ARBA" id="ARBA00023004"/>
    </source>
</evidence>
<proteinExistence type="predicted"/>
<dbReference type="GO" id="GO:0051539">
    <property type="term" value="F:4 iron, 4 sulfur cluster binding"/>
    <property type="evidence" value="ECO:0007669"/>
    <property type="project" value="UniProtKB-KW"/>
</dbReference>
<dbReference type="SUPFAM" id="SSF102114">
    <property type="entry name" value="Radical SAM enzymes"/>
    <property type="match status" value="1"/>
</dbReference>
<keyword evidence="6" id="KW-0411">Iron-sulfur</keyword>
<evidence type="ECO:0000256" key="4">
    <source>
        <dbReference type="ARBA" id="ARBA00022723"/>
    </source>
</evidence>
<dbReference type="PIRSF" id="PIRSF037420">
    <property type="entry name" value="PQQ_syn_pqqE"/>
    <property type="match status" value="1"/>
</dbReference>
<dbReference type="InterPro" id="IPR013785">
    <property type="entry name" value="Aldolase_TIM"/>
</dbReference>
<evidence type="ECO:0000313" key="8">
    <source>
        <dbReference type="EMBL" id="PIR71460.1"/>
    </source>
</evidence>
<evidence type="ECO:0000256" key="6">
    <source>
        <dbReference type="ARBA" id="ARBA00023014"/>
    </source>
</evidence>
<dbReference type="Pfam" id="PF04055">
    <property type="entry name" value="Radical_SAM"/>
    <property type="match status" value="1"/>
</dbReference>
<gene>
    <name evidence="8" type="ORF">COU43_02565</name>
</gene>
<dbReference type="Gene3D" id="3.20.20.70">
    <property type="entry name" value="Aldolase class I"/>
    <property type="match status" value="1"/>
</dbReference>
<dbReference type="InterPro" id="IPR006638">
    <property type="entry name" value="Elp3/MiaA/NifB-like_rSAM"/>
</dbReference>
<dbReference type="SFLD" id="SFLDG01067">
    <property type="entry name" value="SPASM/twitch_domain_containing"/>
    <property type="match status" value="1"/>
</dbReference>
<keyword evidence="2" id="KW-0004">4Fe-4S</keyword>
<dbReference type="InterPro" id="IPR058240">
    <property type="entry name" value="rSAM_sf"/>
</dbReference>
<name>A0A2H0TIS3_9BACT</name>
<evidence type="ECO:0000259" key="7">
    <source>
        <dbReference type="PROSITE" id="PS51918"/>
    </source>
</evidence>
<keyword evidence="3" id="KW-0949">S-adenosyl-L-methionine</keyword>
<organism evidence="8 9">
    <name type="scientific">Candidatus Nealsonbacteria bacterium CG10_big_fil_rev_8_21_14_0_10_37_25</name>
    <dbReference type="NCBI Taxonomy" id="1974711"/>
    <lineage>
        <taxon>Bacteria</taxon>
        <taxon>Candidatus Nealsoniibacteriota</taxon>
    </lineage>
</organism>
<evidence type="ECO:0000256" key="3">
    <source>
        <dbReference type="ARBA" id="ARBA00022691"/>
    </source>
</evidence>
<feature type="domain" description="Radical SAM core" evidence="7">
    <location>
        <begin position="15"/>
        <end position="227"/>
    </location>
</feature>
<accession>A0A2H0TIS3</accession>
<reference evidence="9" key="1">
    <citation type="submission" date="2017-09" db="EMBL/GenBank/DDBJ databases">
        <title>Depth-based differentiation of microbial function through sediment-hosted aquifers and enrichment of novel symbionts in the deep terrestrial subsurface.</title>
        <authorList>
            <person name="Probst A.J."/>
            <person name="Ladd B."/>
            <person name="Jarett J.K."/>
            <person name="Geller-Mcgrath D.E."/>
            <person name="Sieber C.M.K."/>
            <person name="Emerson J.B."/>
            <person name="Anantharaman K."/>
            <person name="Thomas B.C."/>
            <person name="Malmstrom R."/>
            <person name="Stieglmeier M."/>
            <person name="Klingl A."/>
            <person name="Woyke T."/>
            <person name="Ryan C.M."/>
            <person name="Banfield J.F."/>
        </authorList>
    </citation>
    <scope>NUCLEOTIDE SEQUENCE [LARGE SCALE GENOMIC DNA]</scope>
</reference>
<dbReference type="InterPro" id="IPR050377">
    <property type="entry name" value="Radical_SAM_PqqE_MftC-like"/>
</dbReference>
<dbReference type="SMART" id="SM00729">
    <property type="entry name" value="Elp3"/>
    <property type="match status" value="1"/>
</dbReference>
<dbReference type="AlphaFoldDB" id="A0A2H0TIS3"/>
<dbReference type="CDD" id="cd01335">
    <property type="entry name" value="Radical_SAM"/>
    <property type="match status" value="1"/>
</dbReference>
<dbReference type="NCBIfam" id="TIGR04085">
    <property type="entry name" value="rSAM_more_4Fe4S"/>
    <property type="match status" value="1"/>
</dbReference>
<keyword evidence="5" id="KW-0408">Iron</keyword>